<dbReference type="PANTHER" id="PTHR37984:SF11">
    <property type="entry name" value="INTEGRASE CATALYTIC DOMAIN-CONTAINING PROTEIN"/>
    <property type="match status" value="1"/>
</dbReference>
<dbReference type="InterPro" id="IPR036397">
    <property type="entry name" value="RNaseH_sf"/>
</dbReference>
<dbReference type="InterPro" id="IPR041577">
    <property type="entry name" value="RT_RNaseH_2"/>
</dbReference>
<accession>A0A6S7HNB8</accession>
<dbReference type="Proteomes" id="UP001152795">
    <property type="component" value="Unassembled WGS sequence"/>
</dbReference>
<dbReference type="Gene3D" id="3.30.70.270">
    <property type="match status" value="1"/>
</dbReference>
<dbReference type="InterPro" id="IPR043128">
    <property type="entry name" value="Rev_trsase/Diguanyl_cyclase"/>
</dbReference>
<dbReference type="GO" id="GO:0015074">
    <property type="term" value="P:DNA integration"/>
    <property type="evidence" value="ECO:0007669"/>
    <property type="project" value="InterPro"/>
</dbReference>
<organism evidence="1 2">
    <name type="scientific">Paramuricea clavata</name>
    <name type="common">Red gorgonian</name>
    <name type="synonym">Violescent sea-whip</name>
    <dbReference type="NCBI Taxonomy" id="317549"/>
    <lineage>
        <taxon>Eukaryota</taxon>
        <taxon>Metazoa</taxon>
        <taxon>Cnidaria</taxon>
        <taxon>Anthozoa</taxon>
        <taxon>Octocorallia</taxon>
        <taxon>Malacalcyonacea</taxon>
        <taxon>Plexauridae</taxon>
        <taxon>Paramuricea</taxon>
    </lineage>
</organism>
<dbReference type="FunFam" id="1.10.340.70:FF:000003">
    <property type="entry name" value="Protein CBG25708"/>
    <property type="match status" value="1"/>
</dbReference>
<keyword evidence="2" id="KW-1185">Reference proteome</keyword>
<dbReference type="Pfam" id="PF17919">
    <property type="entry name" value="RT_RNaseH_2"/>
    <property type="match status" value="1"/>
</dbReference>
<dbReference type="PROSITE" id="PS50994">
    <property type="entry name" value="INTEGRASE"/>
    <property type="match status" value="1"/>
</dbReference>
<dbReference type="Pfam" id="PF17921">
    <property type="entry name" value="Integrase_H2C2"/>
    <property type="match status" value="1"/>
</dbReference>
<gene>
    <name evidence="1" type="ORF">PACLA_8A049176</name>
</gene>
<dbReference type="InterPro" id="IPR041588">
    <property type="entry name" value="Integrase_H2C2"/>
</dbReference>
<dbReference type="InterPro" id="IPR050951">
    <property type="entry name" value="Retrovirus_Pol_polyprotein"/>
</dbReference>
<evidence type="ECO:0000313" key="1">
    <source>
        <dbReference type="EMBL" id="CAB3996491.1"/>
    </source>
</evidence>
<protein>
    <submittedName>
        <fullName evidence="1">Retrovirus-related Pol poly from transposon</fullName>
    </submittedName>
</protein>
<proteinExistence type="predicted"/>
<dbReference type="InterPro" id="IPR001584">
    <property type="entry name" value="Integrase_cat-core"/>
</dbReference>
<comment type="caution">
    <text evidence="1">The sequence shown here is derived from an EMBL/GenBank/DDBJ whole genome shotgun (WGS) entry which is preliminary data.</text>
</comment>
<dbReference type="AlphaFoldDB" id="A0A6S7HNB8"/>
<dbReference type="OrthoDB" id="10068564at2759"/>
<dbReference type="Gene3D" id="1.10.340.70">
    <property type="match status" value="1"/>
</dbReference>
<evidence type="ECO:0000313" key="2">
    <source>
        <dbReference type="Proteomes" id="UP001152795"/>
    </source>
</evidence>
<dbReference type="PANTHER" id="PTHR37984">
    <property type="entry name" value="PROTEIN CBG26694"/>
    <property type="match status" value="1"/>
</dbReference>
<dbReference type="InterPro" id="IPR012337">
    <property type="entry name" value="RNaseH-like_sf"/>
</dbReference>
<dbReference type="InterPro" id="IPR043502">
    <property type="entry name" value="DNA/RNA_pol_sf"/>
</dbReference>
<dbReference type="SUPFAM" id="SSF56672">
    <property type="entry name" value="DNA/RNA polymerases"/>
    <property type="match status" value="1"/>
</dbReference>
<dbReference type="SUPFAM" id="SSF53098">
    <property type="entry name" value="Ribonuclease H-like"/>
    <property type="match status" value="1"/>
</dbReference>
<reference evidence="1" key="1">
    <citation type="submission" date="2020-04" db="EMBL/GenBank/DDBJ databases">
        <authorList>
            <person name="Alioto T."/>
            <person name="Alioto T."/>
            <person name="Gomez Garrido J."/>
        </authorList>
    </citation>
    <scope>NUCLEOTIDE SEQUENCE</scope>
    <source>
        <strain evidence="1">A484AB</strain>
    </source>
</reference>
<sequence>MANYSSKYIRDFATLTAPLRDLTKKDVCFEWTQTHQTAFEKLKNTLAIAPCMSYFDKNKQTFVTVDASPVGISGILSQKPRNGDVDSQQIIAYASRALTDTEKRYSQMEKEAKLFMANNSVPKAMTLQEIINATNADAALHDVIKTNKWDSPIVKPFKAVKNELTSTTHGVILRGTRIVIPAALQQRVIDIAHETHLGIEKTKSLIREKIWFPQIDNQVKNTIAKCTTCQAVGQANPPEPLRMTEMPELPWRTVHIDFYGPLPSSEYLLVAVDKYSRFPEVEIVHSTRASTVIPKLDKMFSVHGIPDTIISDNGPLLTETIMHDI</sequence>
<name>A0A6S7HNB8_PARCT</name>
<dbReference type="EMBL" id="CACRXK020002879">
    <property type="protein sequence ID" value="CAB3996491.1"/>
    <property type="molecule type" value="Genomic_DNA"/>
</dbReference>
<dbReference type="Gene3D" id="3.30.420.10">
    <property type="entry name" value="Ribonuclease H-like superfamily/Ribonuclease H"/>
    <property type="match status" value="1"/>
</dbReference>
<dbReference type="GO" id="GO:0003676">
    <property type="term" value="F:nucleic acid binding"/>
    <property type="evidence" value="ECO:0007669"/>
    <property type="project" value="InterPro"/>
</dbReference>